<proteinExistence type="predicted"/>
<dbReference type="HOGENOM" id="CLU_3220239_0_0_10"/>
<feature type="transmembrane region" description="Helical" evidence="1">
    <location>
        <begin position="12"/>
        <end position="32"/>
    </location>
</feature>
<organism evidence="2 3">
    <name type="scientific">Hoylesella oralis ATCC 33269</name>
    <dbReference type="NCBI Taxonomy" id="873533"/>
    <lineage>
        <taxon>Bacteria</taxon>
        <taxon>Pseudomonadati</taxon>
        <taxon>Bacteroidota</taxon>
        <taxon>Bacteroidia</taxon>
        <taxon>Bacteroidales</taxon>
        <taxon>Prevotellaceae</taxon>
        <taxon>Hoylesella</taxon>
    </lineage>
</organism>
<dbReference type="AlphaFoldDB" id="E7RNB2"/>
<dbReference type="EMBL" id="AEPE02000002">
    <property type="protein sequence ID" value="EFZ38243.1"/>
    <property type="molecule type" value="Genomic_DNA"/>
</dbReference>
<accession>E7RNB2</accession>
<evidence type="ECO:0000256" key="1">
    <source>
        <dbReference type="SAM" id="Phobius"/>
    </source>
</evidence>
<evidence type="ECO:0000313" key="2">
    <source>
        <dbReference type="EMBL" id="EFZ38243.1"/>
    </source>
</evidence>
<dbReference type="Proteomes" id="UP000005580">
    <property type="component" value="Unassembled WGS sequence"/>
</dbReference>
<gene>
    <name evidence="2" type="ORF">HMPREF0663_10612</name>
</gene>
<keyword evidence="1" id="KW-1133">Transmembrane helix</keyword>
<reference evidence="2" key="1">
    <citation type="submission" date="2011-01" db="EMBL/GenBank/DDBJ databases">
        <authorList>
            <person name="Muzny D."/>
            <person name="Qin X."/>
            <person name="Buhay C."/>
            <person name="Dugan-Rocha S."/>
            <person name="Ding Y."/>
            <person name="Chen G."/>
            <person name="Hawes A."/>
            <person name="Holder M."/>
            <person name="Jhangiani S."/>
            <person name="Johnson A."/>
            <person name="Khan Z."/>
            <person name="Li Z."/>
            <person name="Liu W."/>
            <person name="Liu X."/>
            <person name="Perez L."/>
            <person name="Shen H."/>
            <person name="Wang Q."/>
            <person name="Watt J."/>
            <person name="Xi L."/>
            <person name="Xin Y."/>
            <person name="Zhou J."/>
            <person name="Deng J."/>
            <person name="Jiang H."/>
            <person name="Liu Y."/>
            <person name="Qu J."/>
            <person name="Song X.-Z."/>
            <person name="Zhang L."/>
            <person name="Villasana D."/>
            <person name="Johnson A."/>
            <person name="Liu J."/>
            <person name="Liyanage D."/>
            <person name="Lorensuhewa L."/>
            <person name="Robinson T."/>
            <person name="Song A."/>
            <person name="Song B.-B."/>
            <person name="Dinh H."/>
            <person name="Thornton R."/>
            <person name="Coyle M."/>
            <person name="Francisco L."/>
            <person name="Jackson L."/>
            <person name="Javaid M."/>
            <person name="Korchina V."/>
            <person name="Kovar C."/>
            <person name="Mata R."/>
            <person name="Mathew T."/>
            <person name="Ngo R."/>
            <person name="Nguyen L."/>
            <person name="Nguyen N."/>
            <person name="Okwuonu G."/>
            <person name="Ongeri F."/>
            <person name="Pham C."/>
            <person name="Simmons D."/>
            <person name="Wilczek-Boney K."/>
            <person name="Hale W."/>
            <person name="Jakkamsetti A."/>
            <person name="Pham P."/>
            <person name="Ruth R."/>
            <person name="San Lucas F."/>
            <person name="Warren J."/>
            <person name="Zhang J."/>
            <person name="Zhao Z."/>
            <person name="Zhou C."/>
            <person name="Zhu D."/>
            <person name="Lee S."/>
            <person name="Bess C."/>
            <person name="Blankenburg K."/>
            <person name="Forbes L."/>
            <person name="Fu Q."/>
            <person name="Gubbala S."/>
            <person name="Hirani K."/>
            <person name="Jayaseelan J.C."/>
            <person name="Lara F."/>
            <person name="Munidasa M."/>
            <person name="Palculict T."/>
            <person name="Patil S."/>
            <person name="Pu L.-L."/>
            <person name="Saada N."/>
            <person name="Tang L."/>
            <person name="Weissenberger G."/>
            <person name="Zhu Y."/>
            <person name="Hemphill L."/>
            <person name="Shang Y."/>
            <person name="Youmans B."/>
            <person name="Ayvaz T."/>
            <person name="Ross M."/>
            <person name="Santibanez J."/>
            <person name="Aqrawi P."/>
            <person name="Gross S."/>
            <person name="Joshi V."/>
            <person name="Fowler G."/>
            <person name="Nazareth L."/>
            <person name="Reid J."/>
            <person name="Worley K."/>
            <person name="Petrosino J."/>
            <person name="Highlander S."/>
            <person name="Gibbs R."/>
        </authorList>
    </citation>
    <scope>NUCLEOTIDE SEQUENCE [LARGE SCALE GENOMIC DNA]</scope>
    <source>
        <strain evidence="2">ATCC 33269</strain>
    </source>
</reference>
<keyword evidence="1" id="KW-0472">Membrane</keyword>
<evidence type="ECO:0000313" key="3">
    <source>
        <dbReference type="Proteomes" id="UP000005580"/>
    </source>
</evidence>
<keyword evidence="3" id="KW-1185">Reference proteome</keyword>
<comment type="caution">
    <text evidence="2">The sequence shown here is derived from an EMBL/GenBank/DDBJ whole genome shotgun (WGS) entry which is preliminary data.</text>
</comment>
<keyword evidence="1" id="KW-0812">Transmembrane</keyword>
<protein>
    <submittedName>
        <fullName evidence="2">Uncharacterized protein</fullName>
    </submittedName>
</protein>
<sequence length="44" mass="5041">MVLCIKSTSLSSLIHNYSIIAFFHFLIFVLNIQKGATVLMWINL</sequence>
<name>E7RNB2_9BACT</name>